<evidence type="ECO:0000256" key="1">
    <source>
        <dbReference type="SAM" id="Coils"/>
    </source>
</evidence>
<feature type="domain" description="TFIIB-type" evidence="2">
    <location>
        <begin position="101"/>
        <end position="134"/>
    </location>
</feature>
<sequence length="149" mass="16116">MTVSEKVAYLKGLAEGLGLDTETKEGKLISVIIDTLEDISLELEELNENALDIGDELDALSDDLSDVEEVIFGDGDDDDLDDDDDGCCDDDCCCGEEDCAYEVTCPSCGEDIVIEESDLENGSITCPKCGDKLEFEFDEDDENGEGESD</sequence>
<keyword evidence="4" id="KW-1185">Reference proteome</keyword>
<gene>
    <name evidence="3" type="ORF">SAMN02745823_01503</name>
</gene>
<dbReference type="OrthoDB" id="2381377at2"/>
<evidence type="ECO:0000313" key="3">
    <source>
        <dbReference type="EMBL" id="SHH93242.1"/>
    </source>
</evidence>
<organism evidence="3 4">
    <name type="scientific">Sporobacter termitidis DSM 10068</name>
    <dbReference type="NCBI Taxonomy" id="1123282"/>
    <lineage>
        <taxon>Bacteria</taxon>
        <taxon>Bacillati</taxon>
        <taxon>Bacillota</taxon>
        <taxon>Clostridia</taxon>
        <taxon>Eubacteriales</taxon>
        <taxon>Oscillospiraceae</taxon>
        <taxon>Sporobacter</taxon>
    </lineage>
</organism>
<keyword evidence="1" id="KW-0175">Coiled coil</keyword>
<protein>
    <recommendedName>
        <fullName evidence="2">TFIIB-type domain-containing protein</fullName>
    </recommendedName>
</protein>
<dbReference type="RefSeq" id="WP_073077311.1">
    <property type="nucleotide sequence ID" value="NZ_FQXV01000004.1"/>
</dbReference>
<dbReference type="NCBIfam" id="NF045650">
    <property type="entry name" value="CD1247_Nterm"/>
    <property type="match status" value="1"/>
</dbReference>
<name>A0A1M5X0U0_9FIRM</name>
<feature type="coiled-coil region" evidence="1">
    <location>
        <begin position="29"/>
        <end position="63"/>
    </location>
</feature>
<dbReference type="EMBL" id="FQXV01000004">
    <property type="protein sequence ID" value="SHH93242.1"/>
    <property type="molecule type" value="Genomic_DNA"/>
</dbReference>
<dbReference type="STRING" id="1123282.SAMN02745823_01503"/>
<reference evidence="3 4" key="1">
    <citation type="submission" date="2016-11" db="EMBL/GenBank/DDBJ databases">
        <authorList>
            <person name="Jaros S."/>
            <person name="Januszkiewicz K."/>
            <person name="Wedrychowicz H."/>
        </authorList>
    </citation>
    <scope>NUCLEOTIDE SEQUENCE [LARGE SCALE GENOMIC DNA]</scope>
    <source>
        <strain evidence="3 4">DSM 10068</strain>
    </source>
</reference>
<evidence type="ECO:0000259" key="2">
    <source>
        <dbReference type="PROSITE" id="PS51134"/>
    </source>
</evidence>
<proteinExistence type="predicted"/>
<dbReference type="PROSITE" id="PS51134">
    <property type="entry name" value="ZF_TFIIB"/>
    <property type="match status" value="1"/>
</dbReference>
<accession>A0A1M5X0U0</accession>
<dbReference type="InterPro" id="IPR013137">
    <property type="entry name" value="Znf_TFIIB"/>
</dbReference>
<dbReference type="InterPro" id="IPR054688">
    <property type="entry name" value="CD1247_N"/>
</dbReference>
<dbReference type="AlphaFoldDB" id="A0A1M5X0U0"/>
<evidence type="ECO:0000313" key="4">
    <source>
        <dbReference type="Proteomes" id="UP000183995"/>
    </source>
</evidence>
<dbReference type="Proteomes" id="UP000183995">
    <property type="component" value="Unassembled WGS sequence"/>
</dbReference>